<protein>
    <submittedName>
        <fullName evidence="10">MADF domain-containing protein</fullName>
    </submittedName>
</protein>
<dbReference type="InterPro" id="IPR006578">
    <property type="entry name" value="MADF-dom"/>
</dbReference>
<evidence type="ECO:0000259" key="8">
    <source>
        <dbReference type="PROSITE" id="PS51031"/>
    </source>
</evidence>
<keyword evidence="1" id="KW-0479">Metal-binding</keyword>
<dbReference type="PROSITE" id="PS51031">
    <property type="entry name" value="BESS"/>
    <property type="match status" value="1"/>
</dbReference>
<dbReference type="Pfam" id="PF02892">
    <property type="entry name" value="zf-BED"/>
    <property type="match status" value="1"/>
</dbReference>
<evidence type="ECO:0000313" key="10">
    <source>
        <dbReference type="WBParaSite" id="ACRNAN_scaffold2586.g31864.t1"/>
    </source>
</evidence>
<sequence>MLSGVLLCAKIILIGTMSVGEVWNYFEKIDDHFVKCLICGIKLRKAANRSTKTFWNHLNNAHQHVYLQSDRARIGENNMSTSLISITSAENMNFLEDEPSPVENGLKNEPGEPDPETFTHYVEYRKVYKDDVSNIQALNSMLVREVEKYPALYDFNHEDYKNPNARQQSWEKIAMFMKRTIEFVRVRWKTLRDRFKKEQNRIQVGEVSLNGMLWPHYHEMLFILPFVKDRPNPPVPIDSVLPVQMFLDDSVHVDEPMKSATTSILDFANNVMKSQEKMNELLNSGANADFGNDQKFSSIVSTSSGSTPTNSMVATGSDNTMNSVQCQKNYIVRVTKPEYMDNYGDTTQSDINDYYPPAKQPKLPTLEDEDPDDEDMLFCRIIMKKLKKMDEHRKEMAKAKILETLVQVQYG</sequence>
<keyword evidence="2" id="KW-0863">Zinc-finger</keyword>
<dbReference type="GO" id="GO:0005634">
    <property type="term" value="C:nucleus"/>
    <property type="evidence" value="ECO:0007669"/>
    <property type="project" value="UniProtKB-SubCell"/>
</dbReference>
<feature type="signal peptide" evidence="6">
    <location>
        <begin position="1"/>
        <end position="20"/>
    </location>
</feature>
<evidence type="ECO:0000256" key="2">
    <source>
        <dbReference type="ARBA" id="ARBA00022771"/>
    </source>
</evidence>
<keyword evidence="6" id="KW-0732">Signal</keyword>
<dbReference type="InterPro" id="IPR039353">
    <property type="entry name" value="TF_Adf1"/>
</dbReference>
<dbReference type="InterPro" id="IPR036236">
    <property type="entry name" value="Znf_C2H2_sf"/>
</dbReference>
<keyword evidence="3" id="KW-0862">Zinc</keyword>
<reference evidence="10" key="1">
    <citation type="submission" date="2022-11" db="UniProtKB">
        <authorList>
            <consortium name="WormBaseParasite"/>
        </authorList>
    </citation>
    <scope>IDENTIFICATION</scope>
</reference>
<evidence type="ECO:0000313" key="9">
    <source>
        <dbReference type="Proteomes" id="UP000887540"/>
    </source>
</evidence>
<evidence type="ECO:0000256" key="3">
    <source>
        <dbReference type="ARBA" id="ARBA00022833"/>
    </source>
</evidence>
<dbReference type="GO" id="GO:0008270">
    <property type="term" value="F:zinc ion binding"/>
    <property type="evidence" value="ECO:0007669"/>
    <property type="project" value="UniProtKB-KW"/>
</dbReference>
<feature type="domain" description="MADF" evidence="7">
    <location>
        <begin position="141"/>
        <end position="228"/>
    </location>
</feature>
<dbReference type="WBParaSite" id="ACRNAN_scaffold2586.g31864.t1">
    <property type="protein sequence ID" value="ACRNAN_scaffold2586.g31864.t1"/>
    <property type="gene ID" value="ACRNAN_scaffold2586.g31864"/>
</dbReference>
<dbReference type="PROSITE" id="PS51029">
    <property type="entry name" value="MADF"/>
    <property type="match status" value="1"/>
</dbReference>
<name>A0A914DIT5_9BILA</name>
<keyword evidence="9" id="KW-1185">Reference proteome</keyword>
<feature type="region of interest" description="Disordered" evidence="5">
    <location>
        <begin position="347"/>
        <end position="371"/>
    </location>
</feature>
<dbReference type="AlphaFoldDB" id="A0A914DIT5"/>
<dbReference type="SUPFAM" id="SSF57667">
    <property type="entry name" value="beta-beta-alpha zinc fingers"/>
    <property type="match status" value="1"/>
</dbReference>
<feature type="domain" description="BESS" evidence="8">
    <location>
        <begin position="372"/>
        <end position="411"/>
    </location>
</feature>
<dbReference type="PANTHER" id="PTHR12243">
    <property type="entry name" value="MADF DOMAIN TRANSCRIPTION FACTOR"/>
    <property type="match status" value="1"/>
</dbReference>
<dbReference type="InterPro" id="IPR004210">
    <property type="entry name" value="BESS_motif"/>
</dbReference>
<evidence type="ECO:0000256" key="4">
    <source>
        <dbReference type="PROSITE-ProRule" id="PRU00371"/>
    </source>
</evidence>
<dbReference type="GO" id="GO:0003677">
    <property type="term" value="F:DNA binding"/>
    <property type="evidence" value="ECO:0007669"/>
    <property type="project" value="InterPro"/>
</dbReference>
<evidence type="ECO:0000256" key="5">
    <source>
        <dbReference type="SAM" id="MobiDB-lite"/>
    </source>
</evidence>
<dbReference type="Proteomes" id="UP000887540">
    <property type="component" value="Unplaced"/>
</dbReference>
<feature type="chain" id="PRO_5037340464" evidence="6">
    <location>
        <begin position="21"/>
        <end position="411"/>
    </location>
</feature>
<evidence type="ECO:0000259" key="7">
    <source>
        <dbReference type="PROSITE" id="PS51029"/>
    </source>
</evidence>
<dbReference type="PANTHER" id="PTHR12243:SF67">
    <property type="entry name" value="COREPRESSOR OF PANGOLIN, ISOFORM A-RELATED"/>
    <property type="match status" value="1"/>
</dbReference>
<comment type="subcellular location">
    <subcellularLocation>
        <location evidence="4">Nucleus</location>
    </subcellularLocation>
</comment>
<dbReference type="Pfam" id="PF10545">
    <property type="entry name" value="MADF_DNA_bdg"/>
    <property type="match status" value="1"/>
</dbReference>
<organism evidence="9 10">
    <name type="scientific">Acrobeloides nanus</name>
    <dbReference type="NCBI Taxonomy" id="290746"/>
    <lineage>
        <taxon>Eukaryota</taxon>
        <taxon>Metazoa</taxon>
        <taxon>Ecdysozoa</taxon>
        <taxon>Nematoda</taxon>
        <taxon>Chromadorea</taxon>
        <taxon>Rhabditida</taxon>
        <taxon>Tylenchina</taxon>
        <taxon>Cephalobomorpha</taxon>
        <taxon>Cephaloboidea</taxon>
        <taxon>Cephalobidae</taxon>
        <taxon>Acrobeloides</taxon>
    </lineage>
</organism>
<dbReference type="SMART" id="SM00614">
    <property type="entry name" value="ZnF_BED"/>
    <property type="match status" value="1"/>
</dbReference>
<evidence type="ECO:0000256" key="6">
    <source>
        <dbReference type="SAM" id="SignalP"/>
    </source>
</evidence>
<dbReference type="InterPro" id="IPR003656">
    <property type="entry name" value="Znf_BED"/>
</dbReference>
<accession>A0A914DIT5</accession>
<proteinExistence type="predicted"/>
<evidence type="ECO:0000256" key="1">
    <source>
        <dbReference type="ARBA" id="ARBA00022723"/>
    </source>
</evidence>
<keyword evidence="4" id="KW-0539">Nucleus</keyword>
<dbReference type="SMART" id="SM00595">
    <property type="entry name" value="MADF"/>
    <property type="match status" value="1"/>
</dbReference>